<feature type="domain" description="Helicase C-terminal" evidence="5">
    <location>
        <begin position="275"/>
        <end position="427"/>
    </location>
</feature>
<dbReference type="SUPFAM" id="SSF52540">
    <property type="entry name" value="P-loop containing nucleoside triphosphate hydrolases"/>
    <property type="match status" value="1"/>
</dbReference>
<gene>
    <name evidence="6" type="ORF">VA596_06925</name>
</gene>
<sequence length="941" mass="96671">MTAGIPAREDPITHVADLPGRAARCVPWPSWADPAVVNALSDCGVPAPWEHQAEAASHAYEGRHVVVSTGTASGKSLAYQLPVLSRLAAGEKSTALYLSPTKALGADQLRSVSSLDVPGVRAASFDGDTPMVERDWVRAHANWVFTNPDMLHRGILSAHGRWAPFFRRLGCVVVDECHSYRGVFGSHVALLLRRLRRVAEHYGASPVFVLASATTASPASFASRLTGVPCVAVTDDASPRGARTVALWEPPLLEELTGENGAPVRRSAGAEASRILADLVVEGARSLAFIRSRRGAELAALGARRILSEVDPRLSVAVAAYRSGYLPEERRALEAALLSGRLLGVATTNALELGVDIAGLDAVVLAGYPGTLASFWQQAGRAGRSGDSALVVFVARDDPLDTYLVHHPAALLDRPVETAVLDPANPYVLVPQLACAVAELPLTVPELEMFGGNAALDVLAELADQKLLRRRSSGWYWTSHDRPHADVGIRGTGGDQIAVVESDSGRMLGTVDPGSACFAVHPGAVYLHQGSSYVVDELDLETGLAMVHAENPDWTTTPREIVDISVLSTLEKQDFGGVTVCLGEVAVTSQVVGYLRRRPSGEVLDSTPLDLPEQSLHTRAVWYTISSELLGTAAVRAGSSGFVRSAGARVSSSSADLELAGSSDSAALAGSSGIASAAVPAGLSDTASFADPKAAGPVAPDRAAPSGSPSPTSAGPSDFTGPGPASSGRSASLADSAAPGRSAEPAGSSRSASSADPAGPGDSASSVDSGSADGEAGTGGHRVGTESAGPVGTGKETLANGRGPVHEGGRTPGGAGLIPARVPGALHAAEHAAIGLLPLFATCDRWDIGGVSTAWHEDTGEATVFVHDGHPGGAGFAERGYAAIVPWLVATREAIVSCECPTGCPSCVQSPKCGNGNEPLDKAGAVAVLGTVLGALRQHGT</sequence>
<dbReference type="InterPro" id="IPR022307">
    <property type="entry name" value="Helicase_put_actinobac"/>
</dbReference>
<dbReference type="InterPro" id="IPR018973">
    <property type="entry name" value="MZB"/>
</dbReference>
<evidence type="ECO:0000256" key="2">
    <source>
        <dbReference type="ARBA" id="ARBA00022840"/>
    </source>
</evidence>
<evidence type="ECO:0000313" key="7">
    <source>
        <dbReference type="Proteomes" id="UP001304298"/>
    </source>
</evidence>
<dbReference type="PROSITE" id="PS51192">
    <property type="entry name" value="HELICASE_ATP_BIND_1"/>
    <property type="match status" value="1"/>
</dbReference>
<dbReference type="PANTHER" id="PTHR47957">
    <property type="entry name" value="ATP-DEPENDENT HELICASE HRQ1"/>
    <property type="match status" value="1"/>
</dbReference>
<dbReference type="CDD" id="cd18797">
    <property type="entry name" value="SF2_C_Hrq"/>
    <property type="match status" value="1"/>
</dbReference>
<evidence type="ECO:0000256" key="3">
    <source>
        <dbReference type="SAM" id="MobiDB-lite"/>
    </source>
</evidence>
<evidence type="ECO:0000256" key="1">
    <source>
        <dbReference type="ARBA" id="ARBA00022741"/>
    </source>
</evidence>
<dbReference type="InterPro" id="IPR027417">
    <property type="entry name" value="P-loop_NTPase"/>
</dbReference>
<protein>
    <submittedName>
        <fullName evidence="6">DEAD/DEAH box helicase</fullName>
    </submittedName>
</protein>
<dbReference type="Pfam" id="PF09369">
    <property type="entry name" value="MZB"/>
    <property type="match status" value="1"/>
</dbReference>
<feature type="domain" description="Helicase ATP-binding" evidence="4">
    <location>
        <begin position="56"/>
        <end position="214"/>
    </location>
</feature>
<dbReference type="Pfam" id="PF00270">
    <property type="entry name" value="DEAD"/>
    <property type="match status" value="1"/>
</dbReference>
<dbReference type="SMART" id="SM00490">
    <property type="entry name" value="HELICc"/>
    <property type="match status" value="1"/>
</dbReference>
<keyword evidence="7" id="KW-1185">Reference proteome</keyword>
<evidence type="ECO:0000259" key="5">
    <source>
        <dbReference type="PROSITE" id="PS51194"/>
    </source>
</evidence>
<dbReference type="PROSITE" id="PS51194">
    <property type="entry name" value="HELICASE_CTER"/>
    <property type="match status" value="1"/>
</dbReference>
<evidence type="ECO:0000313" key="6">
    <source>
        <dbReference type="EMBL" id="MEA5359262.1"/>
    </source>
</evidence>
<dbReference type="GO" id="GO:0004386">
    <property type="term" value="F:helicase activity"/>
    <property type="evidence" value="ECO:0007669"/>
    <property type="project" value="UniProtKB-KW"/>
</dbReference>
<dbReference type="Pfam" id="PF22982">
    <property type="entry name" value="WHD_HRQ1"/>
    <property type="match status" value="1"/>
</dbReference>
<dbReference type="InterPro" id="IPR014001">
    <property type="entry name" value="Helicase_ATP-bd"/>
</dbReference>
<evidence type="ECO:0000259" key="4">
    <source>
        <dbReference type="PROSITE" id="PS51192"/>
    </source>
</evidence>
<keyword evidence="1" id="KW-0547">Nucleotide-binding</keyword>
<keyword evidence="2" id="KW-0067">ATP-binding</keyword>
<accession>A0ABU5QZA5</accession>
<dbReference type="InterPro" id="IPR011545">
    <property type="entry name" value="DEAD/DEAH_box_helicase_dom"/>
</dbReference>
<dbReference type="NCBIfam" id="TIGR03817">
    <property type="entry name" value="DECH_helic"/>
    <property type="match status" value="1"/>
</dbReference>
<dbReference type="Gene3D" id="3.40.50.300">
    <property type="entry name" value="P-loop containing nucleotide triphosphate hydrolases"/>
    <property type="match status" value="2"/>
</dbReference>
<reference evidence="6 7" key="1">
    <citation type="submission" date="2023-12" db="EMBL/GenBank/DDBJ databases">
        <title>Amycolatopsis sp. V23-08.</title>
        <authorList>
            <person name="Somphong A."/>
        </authorList>
    </citation>
    <scope>NUCLEOTIDE SEQUENCE [LARGE SCALE GENOMIC DNA]</scope>
    <source>
        <strain evidence="6 7">V23-08</strain>
    </source>
</reference>
<dbReference type="PANTHER" id="PTHR47957:SF3">
    <property type="entry name" value="ATP-DEPENDENT HELICASE HRQ1"/>
    <property type="match status" value="1"/>
</dbReference>
<dbReference type="Pfam" id="PF00271">
    <property type="entry name" value="Helicase_C"/>
    <property type="match status" value="1"/>
</dbReference>
<dbReference type="SMART" id="SM00487">
    <property type="entry name" value="DEXDc"/>
    <property type="match status" value="1"/>
</dbReference>
<keyword evidence="6" id="KW-0378">Hydrolase</keyword>
<dbReference type="CDD" id="cd17923">
    <property type="entry name" value="DEXHc_Hrq1-like"/>
    <property type="match status" value="1"/>
</dbReference>
<dbReference type="EMBL" id="JAYFSI010000001">
    <property type="protein sequence ID" value="MEA5359262.1"/>
    <property type="molecule type" value="Genomic_DNA"/>
</dbReference>
<dbReference type="InterPro" id="IPR001650">
    <property type="entry name" value="Helicase_C-like"/>
</dbReference>
<feature type="compositionally biased region" description="Low complexity" evidence="3">
    <location>
        <begin position="758"/>
        <end position="775"/>
    </location>
</feature>
<feature type="region of interest" description="Disordered" evidence="3">
    <location>
        <begin position="692"/>
        <end position="816"/>
    </location>
</feature>
<organism evidence="6 7">
    <name type="scientific">Amycolatopsis heterodermiae</name>
    <dbReference type="NCBI Taxonomy" id="3110235"/>
    <lineage>
        <taxon>Bacteria</taxon>
        <taxon>Bacillati</taxon>
        <taxon>Actinomycetota</taxon>
        <taxon>Actinomycetes</taxon>
        <taxon>Pseudonocardiales</taxon>
        <taxon>Pseudonocardiaceae</taxon>
        <taxon>Amycolatopsis</taxon>
    </lineage>
</organism>
<proteinExistence type="predicted"/>
<name>A0ABU5QZA5_9PSEU</name>
<keyword evidence="6" id="KW-0347">Helicase</keyword>
<dbReference type="InterPro" id="IPR055227">
    <property type="entry name" value="HRQ1_WHD"/>
</dbReference>
<dbReference type="Proteomes" id="UP001304298">
    <property type="component" value="Unassembled WGS sequence"/>
</dbReference>
<comment type="caution">
    <text evidence="6">The sequence shown here is derived from an EMBL/GenBank/DDBJ whole genome shotgun (WGS) entry which is preliminary data.</text>
</comment>
<feature type="compositionally biased region" description="Low complexity" evidence="3">
    <location>
        <begin position="703"/>
        <end position="732"/>
    </location>
</feature>